<dbReference type="Gene3D" id="1.10.150.280">
    <property type="entry name" value="AF1531-like domain"/>
    <property type="match status" value="1"/>
</dbReference>
<dbReference type="EMBL" id="CP032093">
    <property type="protein sequence ID" value="AXY01546.1"/>
    <property type="molecule type" value="Genomic_DNA"/>
</dbReference>
<gene>
    <name evidence="2" type="ORF">D1115_10660</name>
</gene>
<dbReference type="RefSeq" id="WP_128811308.1">
    <property type="nucleotide sequence ID" value="NZ_AP019849.1"/>
</dbReference>
<accession>A0ABM6YV17</accession>
<dbReference type="Pfam" id="PF12836">
    <property type="entry name" value="HHH_3"/>
    <property type="match status" value="1"/>
</dbReference>
<sequence length="104" mass="11196">MKWILTISLMLLSSLAWATDSQTGSAETSSNKAAKYDGIEITVNVNTASAQEIASLLNGIGEKKAQDIVDYRKEHGPFKTAADLTNVKGIGDATVKKNEDRILL</sequence>
<dbReference type="PANTHER" id="PTHR21180:SF32">
    <property type="entry name" value="ENDONUCLEASE_EXONUCLEASE_PHOSPHATASE FAMILY DOMAIN-CONTAINING PROTEIN 1"/>
    <property type="match status" value="1"/>
</dbReference>
<evidence type="ECO:0000313" key="3">
    <source>
        <dbReference type="Proteomes" id="UP000262832"/>
    </source>
</evidence>
<dbReference type="NCBIfam" id="TIGR00426">
    <property type="entry name" value="competence protein ComEA helix-hairpin-helix repeat region"/>
    <property type="match status" value="1"/>
</dbReference>
<evidence type="ECO:0000256" key="1">
    <source>
        <dbReference type="SAM" id="SignalP"/>
    </source>
</evidence>
<evidence type="ECO:0000313" key="2">
    <source>
        <dbReference type="EMBL" id="AXY01546.1"/>
    </source>
</evidence>
<keyword evidence="3" id="KW-1185">Reference proteome</keyword>
<name>A0ABM6YV17_9VIBR</name>
<reference evidence="2 3" key="1">
    <citation type="submission" date="2018-08" db="EMBL/GenBank/DDBJ databases">
        <title>Genomic taxonomy of the Vibrionaceae family.</title>
        <authorList>
            <person name="Gomez-Gil B."/>
            <person name="Tanaka M."/>
            <person name="Sawabe T."/>
            <person name="Enciso-Ibarra K."/>
        </authorList>
    </citation>
    <scope>NUCLEOTIDE SEQUENCE [LARGE SCALE GENOMIC DNA]</scope>
    <source>
        <strain evidence="2 3">CAIM 1831</strain>
    </source>
</reference>
<proteinExistence type="predicted"/>
<dbReference type="InterPro" id="IPR004509">
    <property type="entry name" value="Competence_ComEA_HhH"/>
</dbReference>
<protein>
    <submittedName>
        <fullName evidence="2">Transporter</fullName>
    </submittedName>
</protein>
<keyword evidence="1" id="KW-0732">Signal</keyword>
<feature type="signal peptide" evidence="1">
    <location>
        <begin position="1"/>
        <end position="18"/>
    </location>
</feature>
<dbReference type="SUPFAM" id="SSF47781">
    <property type="entry name" value="RuvA domain 2-like"/>
    <property type="match status" value="1"/>
</dbReference>
<dbReference type="Proteomes" id="UP000262832">
    <property type="component" value="Chromosome I"/>
</dbReference>
<dbReference type="PANTHER" id="PTHR21180">
    <property type="entry name" value="ENDONUCLEASE/EXONUCLEASE/PHOSPHATASE FAMILY DOMAIN-CONTAINING PROTEIN 1"/>
    <property type="match status" value="1"/>
</dbReference>
<dbReference type="InterPro" id="IPR051675">
    <property type="entry name" value="Endo/Exo/Phosphatase_dom_1"/>
</dbReference>
<feature type="chain" id="PRO_5046293444" evidence="1">
    <location>
        <begin position="19"/>
        <end position="104"/>
    </location>
</feature>
<dbReference type="InterPro" id="IPR010994">
    <property type="entry name" value="RuvA_2-like"/>
</dbReference>
<organism evidence="2 3">
    <name type="scientific">Vibrio alfacsensis</name>
    <dbReference type="NCBI Taxonomy" id="1074311"/>
    <lineage>
        <taxon>Bacteria</taxon>
        <taxon>Pseudomonadati</taxon>
        <taxon>Pseudomonadota</taxon>
        <taxon>Gammaproteobacteria</taxon>
        <taxon>Vibrionales</taxon>
        <taxon>Vibrionaceae</taxon>
        <taxon>Vibrio</taxon>
    </lineage>
</organism>